<feature type="domain" description="DUF4214" evidence="6">
    <location>
        <begin position="53"/>
        <end position="106"/>
    </location>
</feature>
<dbReference type="Gene3D" id="2.160.20.10">
    <property type="entry name" value="Single-stranded right-handed beta-helix, Pectin lyase-like"/>
    <property type="match status" value="1"/>
</dbReference>
<evidence type="ECO:0000259" key="6">
    <source>
        <dbReference type="Pfam" id="PF13946"/>
    </source>
</evidence>
<dbReference type="InterPro" id="IPR059226">
    <property type="entry name" value="Choice_anch_Q_dom"/>
</dbReference>
<comment type="subcellular location">
    <subcellularLocation>
        <location evidence="1">Secreted</location>
    </subcellularLocation>
</comment>
<accession>A0ABS7YGS9</accession>
<dbReference type="NCBIfam" id="NF041518">
    <property type="entry name" value="choice_anch_Q"/>
    <property type="match status" value="1"/>
</dbReference>
<dbReference type="InterPro" id="IPR011459">
    <property type="entry name" value="DUF1565"/>
</dbReference>
<dbReference type="InterPro" id="IPR011050">
    <property type="entry name" value="Pectin_lyase_fold/virulence"/>
</dbReference>
<dbReference type="EMBL" id="JAHYBX010000011">
    <property type="protein sequence ID" value="MCA1858126.1"/>
    <property type="molecule type" value="Genomic_DNA"/>
</dbReference>
<keyword evidence="2" id="KW-0964">Secreted</keyword>
<comment type="caution">
    <text evidence="7">The sequence shown here is derived from an EMBL/GenBank/DDBJ whole genome shotgun (WGS) entry which is preliminary data.</text>
</comment>
<reference evidence="7 8" key="1">
    <citation type="submission" date="2021-07" db="EMBL/GenBank/DDBJ databases">
        <title>Characterization of Violacein-producing bacteria and related species.</title>
        <authorList>
            <person name="Wilson H.S."/>
            <person name="De Leon M.E."/>
        </authorList>
    </citation>
    <scope>NUCLEOTIDE SEQUENCE [LARGE SCALE GENOMIC DNA]</scope>
    <source>
        <strain evidence="7 8">HSC-2F05</strain>
    </source>
</reference>
<gene>
    <name evidence="7" type="ORF">LE190_19645</name>
</gene>
<protein>
    <submittedName>
        <fullName evidence="7">DUF1565 domain-containing protein</fullName>
    </submittedName>
</protein>
<keyword evidence="3 4" id="KW-0732">Signal</keyword>
<dbReference type="PANTHER" id="PTHR40088">
    <property type="entry name" value="PECTATE LYASE (EUROFUNG)"/>
    <property type="match status" value="1"/>
</dbReference>
<dbReference type="SUPFAM" id="SSF51126">
    <property type="entry name" value="Pectin lyase-like"/>
    <property type="match status" value="1"/>
</dbReference>
<dbReference type="Pfam" id="PF07602">
    <property type="entry name" value="DUF1565"/>
    <property type="match status" value="1"/>
</dbReference>
<keyword evidence="8" id="KW-1185">Reference proteome</keyword>
<organism evidence="7 8">
    <name type="scientific">Massilia hydrophila</name>
    <dbReference type="NCBI Taxonomy" id="3044279"/>
    <lineage>
        <taxon>Bacteria</taxon>
        <taxon>Pseudomonadati</taxon>
        <taxon>Pseudomonadota</taxon>
        <taxon>Betaproteobacteria</taxon>
        <taxon>Burkholderiales</taxon>
        <taxon>Oxalobacteraceae</taxon>
        <taxon>Telluria group</taxon>
        <taxon>Massilia</taxon>
    </lineage>
</organism>
<dbReference type="Proteomes" id="UP001198602">
    <property type="component" value="Unassembled WGS sequence"/>
</dbReference>
<dbReference type="RefSeq" id="WP_225240289.1">
    <property type="nucleotide sequence ID" value="NZ_JAHYBX010000011.1"/>
</dbReference>
<dbReference type="InterPro" id="IPR025282">
    <property type="entry name" value="DUF4214"/>
</dbReference>
<name>A0ABS7YGS9_9BURK</name>
<evidence type="ECO:0000313" key="8">
    <source>
        <dbReference type="Proteomes" id="UP001198602"/>
    </source>
</evidence>
<dbReference type="InterPro" id="IPR012334">
    <property type="entry name" value="Pectin_lyas_fold"/>
</dbReference>
<dbReference type="Pfam" id="PF13946">
    <property type="entry name" value="DUF4214"/>
    <property type="match status" value="1"/>
</dbReference>
<dbReference type="PANTHER" id="PTHR40088:SF2">
    <property type="entry name" value="SECRETED SUGAR HYDROLASE"/>
    <property type="match status" value="1"/>
</dbReference>
<feature type="chain" id="PRO_5047134386" evidence="4">
    <location>
        <begin position="40"/>
        <end position="460"/>
    </location>
</feature>
<evidence type="ECO:0000256" key="1">
    <source>
        <dbReference type="ARBA" id="ARBA00004613"/>
    </source>
</evidence>
<feature type="domain" description="DUF1565" evidence="5">
    <location>
        <begin position="123"/>
        <end position="162"/>
    </location>
</feature>
<evidence type="ECO:0000256" key="4">
    <source>
        <dbReference type="SAM" id="SignalP"/>
    </source>
</evidence>
<evidence type="ECO:0000313" key="7">
    <source>
        <dbReference type="EMBL" id="MCA1858126.1"/>
    </source>
</evidence>
<feature type="signal peptide" evidence="4">
    <location>
        <begin position="1"/>
        <end position="39"/>
    </location>
</feature>
<evidence type="ECO:0000256" key="3">
    <source>
        <dbReference type="ARBA" id="ARBA00022729"/>
    </source>
</evidence>
<evidence type="ECO:0000256" key="2">
    <source>
        <dbReference type="ARBA" id="ARBA00022525"/>
    </source>
</evidence>
<sequence length="460" mass="46951">MKRKQADEHCRPSHPGRARTLLCCSAAVLLAALGASVQAADYAAPSTGTVAAATSTVDAVSELYRSLLGRDPDSAGLAYWVGLVNQGLPLDSVRAALVGSQEYANRTASTAPASFYHLYVSTTGSDANPGTQARPFKTVGKAASVARASTTVHVAPGTYNGNVSTRASGSATGPIRFVSDTRWGAKIVGSGTEVMWLNSGSYVEINGFDISGPGRLGIQNMGSNTLVTNNRVHHITVSGGCTGSGGAGIVNANYGSAAGDIVGNVVHDIGKPGGCNGVQGIYSSNKGSKILNNIVYRASAYGIHLWHAATDSVIANNTVFANGSSGMGGGIVTGVGDKPGNIQLKNTMVVNNIVVRNPRQGIAQYCYSGQNCIGSGNVTANNLVYGNGSAITLRVGSATGTVNADPKFVSYNPAGNGDYRLQSGSPAVNQGTKTSAPLTDIAGTPRPKGGAWDIGAYESY</sequence>
<dbReference type="InterPro" id="IPR052052">
    <property type="entry name" value="Polysaccharide_Lyase_9"/>
</dbReference>
<evidence type="ECO:0000259" key="5">
    <source>
        <dbReference type="Pfam" id="PF07602"/>
    </source>
</evidence>
<proteinExistence type="predicted"/>